<feature type="transmembrane region" description="Helical" evidence="7">
    <location>
        <begin position="195"/>
        <end position="214"/>
    </location>
</feature>
<feature type="transmembrane region" description="Helical" evidence="7">
    <location>
        <begin position="123"/>
        <end position="141"/>
    </location>
</feature>
<keyword evidence="6 7" id="KW-0472">Membrane</keyword>
<proteinExistence type="predicted"/>
<dbReference type="OrthoDB" id="43026at2157"/>
<feature type="transmembrane region" description="Helical" evidence="7">
    <location>
        <begin position="280"/>
        <end position="306"/>
    </location>
</feature>
<feature type="transmembrane region" description="Helical" evidence="7">
    <location>
        <begin position="437"/>
        <end position="457"/>
    </location>
</feature>
<dbReference type="Gene3D" id="1.20.1740.10">
    <property type="entry name" value="Amino acid/polyamine transporter I"/>
    <property type="match status" value="1"/>
</dbReference>
<dbReference type="Pfam" id="PF13520">
    <property type="entry name" value="AA_permease_2"/>
    <property type="match status" value="1"/>
</dbReference>
<accession>H1YZK8</accession>
<keyword evidence="5 7" id="KW-1133">Transmembrane helix</keyword>
<keyword evidence="2" id="KW-0813">Transport</keyword>
<feature type="transmembrane region" description="Helical" evidence="7">
    <location>
        <begin position="334"/>
        <end position="354"/>
    </location>
</feature>
<feature type="transmembrane region" description="Helical" evidence="7">
    <location>
        <begin position="235"/>
        <end position="260"/>
    </location>
</feature>
<evidence type="ECO:0000256" key="7">
    <source>
        <dbReference type="SAM" id="Phobius"/>
    </source>
</evidence>
<keyword evidence="9" id="KW-1185">Reference proteome</keyword>
<feature type="transmembrane region" description="Helical" evidence="7">
    <location>
        <begin position="83"/>
        <end position="111"/>
    </location>
</feature>
<dbReference type="PANTHER" id="PTHR42770:SF15">
    <property type="entry name" value="GLUTAMATE_GAMMA-AMINOBUTYRATE ANTIPORTER-RELATED"/>
    <property type="match status" value="1"/>
</dbReference>
<dbReference type="RefSeq" id="WP_004078355.1">
    <property type="nucleotide sequence ID" value="NZ_CM001436.1"/>
</dbReference>
<evidence type="ECO:0000256" key="6">
    <source>
        <dbReference type="ARBA" id="ARBA00023136"/>
    </source>
</evidence>
<evidence type="ECO:0000313" key="8">
    <source>
        <dbReference type="EMBL" id="EHQ36117.1"/>
    </source>
</evidence>
<dbReference type="PANTHER" id="PTHR42770">
    <property type="entry name" value="AMINO ACID TRANSPORTER-RELATED"/>
    <property type="match status" value="1"/>
</dbReference>
<evidence type="ECO:0000256" key="4">
    <source>
        <dbReference type="ARBA" id="ARBA00022692"/>
    </source>
</evidence>
<feature type="transmembrane region" description="Helical" evidence="7">
    <location>
        <begin position="41"/>
        <end position="62"/>
    </location>
</feature>
<feature type="transmembrane region" description="Helical" evidence="7">
    <location>
        <begin position="360"/>
        <end position="382"/>
    </location>
</feature>
<dbReference type="HOGENOM" id="CLU_020854_4_2_2"/>
<dbReference type="STRING" id="937775.Metlim_2031"/>
<dbReference type="InterPro" id="IPR002293">
    <property type="entry name" value="AA/rel_permease1"/>
</dbReference>
<dbReference type="EMBL" id="CM001436">
    <property type="protein sequence ID" value="EHQ36117.1"/>
    <property type="molecule type" value="Genomic_DNA"/>
</dbReference>
<name>H1YZK8_9EURY</name>
<evidence type="ECO:0000256" key="5">
    <source>
        <dbReference type="ARBA" id="ARBA00022989"/>
    </source>
</evidence>
<evidence type="ECO:0000256" key="3">
    <source>
        <dbReference type="ARBA" id="ARBA00022475"/>
    </source>
</evidence>
<organism evidence="8 9">
    <name type="scientific">Methanoplanus limicola DSM 2279</name>
    <dbReference type="NCBI Taxonomy" id="937775"/>
    <lineage>
        <taxon>Archaea</taxon>
        <taxon>Methanobacteriati</taxon>
        <taxon>Methanobacteriota</taxon>
        <taxon>Stenosarchaea group</taxon>
        <taxon>Methanomicrobia</taxon>
        <taxon>Methanomicrobiales</taxon>
        <taxon>Methanomicrobiaceae</taxon>
        <taxon>Methanoplanus</taxon>
    </lineage>
</organism>
<evidence type="ECO:0000313" key="9">
    <source>
        <dbReference type="Proteomes" id="UP000005741"/>
    </source>
</evidence>
<sequence length="478" mass="52499">MPESSNKYRLGFFTFAMITASIMISLRSLPSQAVTGMNILFYFAITTAGFLLPMTLVLKMFGCAFPVEGGLYAWVKESFGERWGFTAIFIQWMHLIIVSVLLLSFISGAIAYLFSPELSENKLYILAVSLIFFWSATLISMRGLKVSAKISTFCVISGVFIPALVIISMAVLHLATGHLPQTDLSFTYDNIVPDLSSLAALSMIAAFVNPFFGIEASAAHLGDLKNAAKNYLPTLVIGGLFCVLINILCSLSIATVIPAGNISFVNGLLQALEMLFNEMNAGWILLVVILLIMFGTIGEINSWILAPARGLTLTARRGTLPPFMQYINDNEIPAHTLIVQAVIVTVFCLIFALIPGVNSAYWVMLSLLTHIYLAAYLILMASAIMSRKRLFEANNYHTRAKKVLFGIAVILGIITILFMETVTFFNPENISSGYELIYAASMFSGMIVIISVPLLIYSVRKPEWKVEDTDITGNDSVN</sequence>
<feature type="transmembrane region" description="Helical" evidence="7">
    <location>
        <begin position="153"/>
        <end position="175"/>
    </location>
</feature>
<dbReference type="AlphaFoldDB" id="H1YZK8"/>
<evidence type="ECO:0000256" key="2">
    <source>
        <dbReference type="ARBA" id="ARBA00022448"/>
    </source>
</evidence>
<feature type="transmembrane region" description="Helical" evidence="7">
    <location>
        <begin position="403"/>
        <end position="425"/>
    </location>
</feature>
<evidence type="ECO:0000256" key="1">
    <source>
        <dbReference type="ARBA" id="ARBA00004651"/>
    </source>
</evidence>
<dbReference type="GO" id="GO:0022857">
    <property type="term" value="F:transmembrane transporter activity"/>
    <property type="evidence" value="ECO:0007669"/>
    <property type="project" value="InterPro"/>
</dbReference>
<comment type="subcellular location">
    <subcellularLocation>
        <location evidence="1">Cell membrane</location>
        <topology evidence="1">Multi-pass membrane protein</topology>
    </subcellularLocation>
</comment>
<dbReference type="Proteomes" id="UP000005741">
    <property type="component" value="Chromosome"/>
</dbReference>
<dbReference type="InterPro" id="IPR050367">
    <property type="entry name" value="APC_superfamily"/>
</dbReference>
<dbReference type="PIRSF" id="PIRSF006060">
    <property type="entry name" value="AA_transporter"/>
    <property type="match status" value="1"/>
</dbReference>
<keyword evidence="3" id="KW-1003">Cell membrane</keyword>
<gene>
    <name evidence="8" type="ORF">Metlim_2031</name>
</gene>
<reference evidence="8 9" key="1">
    <citation type="submission" date="2011-10" db="EMBL/GenBank/DDBJ databases">
        <title>The Improved High-Quality Draft genome of Methanoplanus limicola DSM 2279.</title>
        <authorList>
            <consortium name="US DOE Joint Genome Institute (JGI-PGF)"/>
            <person name="Lucas S."/>
            <person name="Copeland A."/>
            <person name="Lapidus A."/>
            <person name="Glavina del Rio T."/>
            <person name="Dalin E."/>
            <person name="Tice H."/>
            <person name="Bruce D."/>
            <person name="Goodwin L."/>
            <person name="Pitluck S."/>
            <person name="Peters L."/>
            <person name="Mikhailova N."/>
            <person name="Lu M."/>
            <person name="Kyrpides N."/>
            <person name="Mavromatis K."/>
            <person name="Ivanova N."/>
            <person name="Markowitz V."/>
            <person name="Cheng J.-F."/>
            <person name="Hugenholtz P."/>
            <person name="Woyke T."/>
            <person name="Wu D."/>
            <person name="Wirth R."/>
            <person name="Brambilla E.-M."/>
            <person name="Klenk H.-P."/>
            <person name="Eisen J.A."/>
        </authorList>
    </citation>
    <scope>NUCLEOTIDE SEQUENCE [LARGE SCALE GENOMIC DNA]</scope>
    <source>
        <strain evidence="8 9">DSM 2279</strain>
    </source>
</reference>
<keyword evidence="4 7" id="KW-0812">Transmembrane</keyword>
<dbReference type="InParanoid" id="H1YZK8"/>
<dbReference type="GO" id="GO:0005886">
    <property type="term" value="C:plasma membrane"/>
    <property type="evidence" value="ECO:0007669"/>
    <property type="project" value="UniProtKB-SubCell"/>
</dbReference>
<protein>
    <submittedName>
        <fullName evidence="8">Amino acid permease-associated region</fullName>
    </submittedName>
</protein>
<feature type="transmembrane region" description="Helical" evidence="7">
    <location>
        <begin position="12"/>
        <end position="29"/>
    </location>
</feature>